<keyword evidence="2" id="KW-1185">Reference proteome</keyword>
<gene>
    <name evidence="1" type="ORF">Y1Q_0023733</name>
</gene>
<protein>
    <submittedName>
        <fullName evidence="1">Uncharacterized protein</fullName>
    </submittedName>
</protein>
<dbReference type="AlphaFoldDB" id="A0A151MK10"/>
<dbReference type="EMBL" id="AKHW03005996">
    <property type="protein sequence ID" value="KYO24856.1"/>
    <property type="molecule type" value="Genomic_DNA"/>
</dbReference>
<organism evidence="1 2">
    <name type="scientific">Alligator mississippiensis</name>
    <name type="common">American alligator</name>
    <dbReference type="NCBI Taxonomy" id="8496"/>
    <lineage>
        <taxon>Eukaryota</taxon>
        <taxon>Metazoa</taxon>
        <taxon>Chordata</taxon>
        <taxon>Craniata</taxon>
        <taxon>Vertebrata</taxon>
        <taxon>Euteleostomi</taxon>
        <taxon>Archelosauria</taxon>
        <taxon>Archosauria</taxon>
        <taxon>Crocodylia</taxon>
        <taxon>Alligatoridae</taxon>
        <taxon>Alligatorinae</taxon>
        <taxon>Alligator</taxon>
    </lineage>
</organism>
<evidence type="ECO:0000313" key="1">
    <source>
        <dbReference type="EMBL" id="KYO24856.1"/>
    </source>
</evidence>
<accession>A0A151MK10</accession>
<comment type="caution">
    <text evidence="1">The sequence shown here is derived from an EMBL/GenBank/DDBJ whole genome shotgun (WGS) entry which is preliminary data.</text>
</comment>
<proteinExistence type="predicted"/>
<name>A0A151MK10_ALLMI</name>
<dbReference type="Proteomes" id="UP000050525">
    <property type="component" value="Unassembled WGS sequence"/>
</dbReference>
<evidence type="ECO:0000313" key="2">
    <source>
        <dbReference type="Proteomes" id="UP000050525"/>
    </source>
</evidence>
<reference evidence="1 2" key="1">
    <citation type="journal article" date="2012" name="Genome Biol.">
        <title>Sequencing three crocodilian genomes to illuminate the evolution of archosaurs and amniotes.</title>
        <authorList>
            <person name="St John J.A."/>
            <person name="Braun E.L."/>
            <person name="Isberg S.R."/>
            <person name="Miles L.G."/>
            <person name="Chong A.Y."/>
            <person name="Gongora J."/>
            <person name="Dalzell P."/>
            <person name="Moran C."/>
            <person name="Bed'hom B."/>
            <person name="Abzhanov A."/>
            <person name="Burgess S.C."/>
            <person name="Cooksey A.M."/>
            <person name="Castoe T.A."/>
            <person name="Crawford N.G."/>
            <person name="Densmore L.D."/>
            <person name="Drew J.C."/>
            <person name="Edwards S.V."/>
            <person name="Faircloth B.C."/>
            <person name="Fujita M.K."/>
            <person name="Greenwold M.J."/>
            <person name="Hoffmann F.G."/>
            <person name="Howard J.M."/>
            <person name="Iguchi T."/>
            <person name="Janes D.E."/>
            <person name="Khan S.Y."/>
            <person name="Kohno S."/>
            <person name="de Koning A.J."/>
            <person name="Lance S.L."/>
            <person name="McCarthy F.M."/>
            <person name="McCormack J.E."/>
            <person name="Merchant M.E."/>
            <person name="Peterson D.G."/>
            <person name="Pollock D.D."/>
            <person name="Pourmand N."/>
            <person name="Raney B.J."/>
            <person name="Roessler K.A."/>
            <person name="Sanford J.R."/>
            <person name="Sawyer R.H."/>
            <person name="Schmidt C.J."/>
            <person name="Triplett E.W."/>
            <person name="Tuberville T.D."/>
            <person name="Venegas-Anaya M."/>
            <person name="Howard J.T."/>
            <person name="Jarvis E.D."/>
            <person name="Guillette L.J.Jr."/>
            <person name="Glenn T.C."/>
            <person name="Green R.E."/>
            <person name="Ray D.A."/>
        </authorList>
    </citation>
    <scope>NUCLEOTIDE SEQUENCE [LARGE SCALE GENOMIC DNA]</scope>
    <source>
        <strain evidence="1">KSC_2009_1</strain>
    </source>
</reference>
<sequence>MPVNKQLKVCLYCLDVMEQELLNCVLPVLPGPAELTPPPGPSQTLHVSGVYLEVPSLPQETRADHQHWWWVPSCGRKQRCAVLIRCERTGPSMFLPAGAL</sequence>